<comment type="caution">
    <text evidence="3">The sequence shown here is derived from an EMBL/GenBank/DDBJ whole genome shotgun (WGS) entry which is preliminary data.</text>
</comment>
<dbReference type="Pfam" id="PF01381">
    <property type="entry name" value="HTH_3"/>
    <property type="match status" value="1"/>
</dbReference>
<dbReference type="CDD" id="cd00093">
    <property type="entry name" value="HTH_XRE"/>
    <property type="match status" value="1"/>
</dbReference>
<dbReference type="SUPFAM" id="SSF47413">
    <property type="entry name" value="lambda repressor-like DNA-binding domains"/>
    <property type="match status" value="1"/>
</dbReference>
<dbReference type="EMBL" id="BSXW01012436">
    <property type="protein sequence ID" value="GMF64929.1"/>
    <property type="molecule type" value="Genomic_DNA"/>
</dbReference>
<protein>
    <submittedName>
        <fullName evidence="3">Unnamed protein product</fullName>
    </submittedName>
</protein>
<gene>
    <name evidence="3" type="ORF">Plil01_001767300</name>
</gene>
<name>A0A9W6YJ63_9STRA</name>
<evidence type="ECO:0000256" key="1">
    <source>
        <dbReference type="ARBA" id="ARBA00023125"/>
    </source>
</evidence>
<sequence length="175" mass="19409">MPMRLDSVAETSSTVSSSVTFMNWSKPRSTPDTLRLPLSLRLRRLSIPSVRGSHPEPRIREQDLTWVSLILTDGAGTNKGAHSAANVNMRKLEEDTDNFKHDAVDRSLSQALMKARMAKKMNQKQLGTLINEKPQVIADYESGRAIPNGQIISKLNRALGVQLPRGPKKKKTPAN</sequence>
<dbReference type="Gene3D" id="1.10.260.40">
    <property type="entry name" value="lambda repressor-like DNA-binding domains"/>
    <property type="match status" value="1"/>
</dbReference>
<reference evidence="3" key="1">
    <citation type="submission" date="2023-04" db="EMBL/GenBank/DDBJ databases">
        <title>Phytophthora lilii NBRC 32176.</title>
        <authorList>
            <person name="Ichikawa N."/>
            <person name="Sato H."/>
            <person name="Tonouchi N."/>
        </authorList>
    </citation>
    <scope>NUCLEOTIDE SEQUENCE</scope>
    <source>
        <strain evidence="3">NBRC 32176</strain>
    </source>
</reference>
<dbReference type="Proteomes" id="UP001165083">
    <property type="component" value="Unassembled WGS sequence"/>
</dbReference>
<dbReference type="PANTHER" id="PTHR10245">
    <property type="entry name" value="ENDOTHELIAL DIFFERENTIATION-RELATED FACTOR 1 MULTIPROTEIN BRIDGING FACTOR 1"/>
    <property type="match status" value="1"/>
</dbReference>
<dbReference type="InterPro" id="IPR001387">
    <property type="entry name" value="Cro/C1-type_HTH"/>
</dbReference>
<organism evidence="3 4">
    <name type="scientific">Phytophthora lilii</name>
    <dbReference type="NCBI Taxonomy" id="2077276"/>
    <lineage>
        <taxon>Eukaryota</taxon>
        <taxon>Sar</taxon>
        <taxon>Stramenopiles</taxon>
        <taxon>Oomycota</taxon>
        <taxon>Peronosporomycetes</taxon>
        <taxon>Peronosporales</taxon>
        <taxon>Peronosporaceae</taxon>
        <taxon>Phytophthora</taxon>
    </lineage>
</organism>
<dbReference type="FunFam" id="1.10.260.40:FF:000018">
    <property type="entry name" value="Multiprotein bridging factor 1"/>
    <property type="match status" value="1"/>
</dbReference>
<evidence type="ECO:0000259" key="2">
    <source>
        <dbReference type="PROSITE" id="PS50943"/>
    </source>
</evidence>
<accession>A0A9W6YJ63</accession>
<dbReference type="SMART" id="SM00530">
    <property type="entry name" value="HTH_XRE"/>
    <property type="match status" value="1"/>
</dbReference>
<proteinExistence type="predicted"/>
<keyword evidence="1" id="KW-0238">DNA-binding</keyword>
<dbReference type="GO" id="GO:0005634">
    <property type="term" value="C:nucleus"/>
    <property type="evidence" value="ECO:0007669"/>
    <property type="project" value="TreeGrafter"/>
</dbReference>
<dbReference type="OrthoDB" id="10253401at2759"/>
<dbReference type="InterPro" id="IPR010982">
    <property type="entry name" value="Lambda_DNA-bd_dom_sf"/>
</dbReference>
<keyword evidence="4" id="KW-1185">Reference proteome</keyword>
<evidence type="ECO:0000313" key="4">
    <source>
        <dbReference type="Proteomes" id="UP001165083"/>
    </source>
</evidence>
<dbReference type="AlphaFoldDB" id="A0A9W6YJ63"/>
<feature type="domain" description="HTH cro/C1-type" evidence="2">
    <location>
        <begin position="112"/>
        <end position="163"/>
    </location>
</feature>
<dbReference type="GO" id="GO:0003677">
    <property type="term" value="F:DNA binding"/>
    <property type="evidence" value="ECO:0007669"/>
    <property type="project" value="UniProtKB-KW"/>
</dbReference>
<dbReference type="PROSITE" id="PS50943">
    <property type="entry name" value="HTH_CROC1"/>
    <property type="match status" value="1"/>
</dbReference>
<evidence type="ECO:0000313" key="3">
    <source>
        <dbReference type="EMBL" id="GMF64929.1"/>
    </source>
</evidence>
<dbReference type="PANTHER" id="PTHR10245:SF15">
    <property type="entry name" value="ENDOTHELIAL DIFFERENTIATION-RELATED FACTOR 1"/>
    <property type="match status" value="1"/>
</dbReference>